<keyword evidence="2" id="KW-1185">Reference proteome</keyword>
<accession>A0ACC0A1P2</accession>
<protein>
    <submittedName>
        <fullName evidence="1">Uncharacterized protein</fullName>
    </submittedName>
</protein>
<name>A0ACC0A1P2_CATRO</name>
<dbReference type="Proteomes" id="UP001060085">
    <property type="component" value="Linkage Group LG07"/>
</dbReference>
<evidence type="ECO:0000313" key="1">
    <source>
        <dbReference type="EMBL" id="KAI5654793.1"/>
    </source>
</evidence>
<dbReference type="EMBL" id="CM044707">
    <property type="protein sequence ID" value="KAI5654793.1"/>
    <property type="molecule type" value="Genomic_DNA"/>
</dbReference>
<gene>
    <name evidence="1" type="ORF">M9H77_31980</name>
</gene>
<reference evidence="2" key="1">
    <citation type="journal article" date="2023" name="Nat. Plants">
        <title>Single-cell RNA sequencing provides a high-resolution roadmap for understanding the multicellular compartmentation of specialized metabolism.</title>
        <authorList>
            <person name="Sun S."/>
            <person name="Shen X."/>
            <person name="Li Y."/>
            <person name="Li Y."/>
            <person name="Wang S."/>
            <person name="Li R."/>
            <person name="Zhang H."/>
            <person name="Shen G."/>
            <person name="Guo B."/>
            <person name="Wei J."/>
            <person name="Xu J."/>
            <person name="St-Pierre B."/>
            <person name="Chen S."/>
            <person name="Sun C."/>
        </authorList>
    </citation>
    <scope>NUCLEOTIDE SEQUENCE [LARGE SCALE GENOMIC DNA]</scope>
</reference>
<proteinExistence type="predicted"/>
<comment type="caution">
    <text evidence="1">The sequence shown here is derived from an EMBL/GenBank/DDBJ whole genome shotgun (WGS) entry which is preliminary data.</text>
</comment>
<sequence length="385" mass="44410">MNFYICKRLISHTIKNYSHFQKEEAYFRSFVVFYSSSIKKPTKSNRVVFDLLRKHKFSPEIASKVASELSYLKDVEKCDSMLSFLKGSGFSVAHLERILNSKPRLLNSSIDNTVKPKIKIFQDMGLSSSDIADILSADPWVLYRSAVKGVEPSVMVLRELSGSSSELAKLLKVSGTFLKCNLERTMLPNIELLKSCGISTERIVKLLYSFPRFCLHKPENMKKFVEKADSLGCNRNSRMYLHSLRTLASMSEKSWELKLEVFRNLGFSEEEILVMFQKKPQIFAISNRKIKKAVQILLETGKYDISYVFNHAEVLICSVEKRLGPRLRVLDILESRSLLKKRPRLSTIYKYTNEIFFKKYVSPYLDEVSELTSEGAWTKEIHNLT</sequence>
<evidence type="ECO:0000313" key="2">
    <source>
        <dbReference type="Proteomes" id="UP001060085"/>
    </source>
</evidence>
<organism evidence="1 2">
    <name type="scientific">Catharanthus roseus</name>
    <name type="common">Madagascar periwinkle</name>
    <name type="synonym">Vinca rosea</name>
    <dbReference type="NCBI Taxonomy" id="4058"/>
    <lineage>
        <taxon>Eukaryota</taxon>
        <taxon>Viridiplantae</taxon>
        <taxon>Streptophyta</taxon>
        <taxon>Embryophyta</taxon>
        <taxon>Tracheophyta</taxon>
        <taxon>Spermatophyta</taxon>
        <taxon>Magnoliopsida</taxon>
        <taxon>eudicotyledons</taxon>
        <taxon>Gunneridae</taxon>
        <taxon>Pentapetalae</taxon>
        <taxon>asterids</taxon>
        <taxon>lamiids</taxon>
        <taxon>Gentianales</taxon>
        <taxon>Apocynaceae</taxon>
        <taxon>Rauvolfioideae</taxon>
        <taxon>Vinceae</taxon>
        <taxon>Catharanthinae</taxon>
        <taxon>Catharanthus</taxon>
    </lineage>
</organism>